<dbReference type="InterPro" id="IPR001810">
    <property type="entry name" value="F-box_dom"/>
</dbReference>
<accession>A0A0C9UZ02</accession>
<proteinExistence type="predicted"/>
<dbReference type="AlphaFoldDB" id="A0A0C9UZ02"/>
<dbReference type="EMBL" id="KN837257">
    <property type="protein sequence ID" value="KIJ30646.1"/>
    <property type="molecule type" value="Genomic_DNA"/>
</dbReference>
<evidence type="ECO:0000259" key="1">
    <source>
        <dbReference type="PROSITE" id="PS50181"/>
    </source>
</evidence>
<keyword evidence="3" id="KW-1185">Reference proteome</keyword>
<dbReference type="HOGENOM" id="CLU_189352_0_0_1"/>
<feature type="domain" description="F-box" evidence="1">
    <location>
        <begin position="1"/>
        <end position="48"/>
    </location>
</feature>
<gene>
    <name evidence="2" type="ORF">M422DRAFT_186878</name>
</gene>
<organism evidence="2 3">
    <name type="scientific">Sphaerobolus stellatus (strain SS14)</name>
    <dbReference type="NCBI Taxonomy" id="990650"/>
    <lineage>
        <taxon>Eukaryota</taxon>
        <taxon>Fungi</taxon>
        <taxon>Dikarya</taxon>
        <taxon>Basidiomycota</taxon>
        <taxon>Agaricomycotina</taxon>
        <taxon>Agaricomycetes</taxon>
        <taxon>Phallomycetidae</taxon>
        <taxon>Geastrales</taxon>
        <taxon>Sphaerobolaceae</taxon>
        <taxon>Sphaerobolus</taxon>
    </lineage>
</organism>
<reference evidence="2 3" key="1">
    <citation type="submission" date="2014-06" db="EMBL/GenBank/DDBJ databases">
        <title>Evolutionary Origins and Diversification of the Mycorrhizal Mutualists.</title>
        <authorList>
            <consortium name="DOE Joint Genome Institute"/>
            <consortium name="Mycorrhizal Genomics Consortium"/>
            <person name="Kohler A."/>
            <person name="Kuo A."/>
            <person name="Nagy L.G."/>
            <person name="Floudas D."/>
            <person name="Copeland A."/>
            <person name="Barry K.W."/>
            <person name="Cichocki N."/>
            <person name="Veneault-Fourrey C."/>
            <person name="LaButti K."/>
            <person name="Lindquist E.A."/>
            <person name="Lipzen A."/>
            <person name="Lundell T."/>
            <person name="Morin E."/>
            <person name="Murat C."/>
            <person name="Riley R."/>
            <person name="Ohm R."/>
            <person name="Sun H."/>
            <person name="Tunlid A."/>
            <person name="Henrissat B."/>
            <person name="Grigoriev I.V."/>
            <person name="Hibbett D.S."/>
            <person name="Martin F."/>
        </authorList>
    </citation>
    <scope>NUCLEOTIDE SEQUENCE [LARGE SCALE GENOMIC DNA]</scope>
    <source>
        <strain evidence="2 3">SS14</strain>
    </source>
</reference>
<evidence type="ECO:0000313" key="2">
    <source>
        <dbReference type="EMBL" id="KIJ30646.1"/>
    </source>
</evidence>
<evidence type="ECO:0000313" key="3">
    <source>
        <dbReference type="Proteomes" id="UP000054279"/>
    </source>
</evidence>
<sequence length="71" mass="7817">MSIMKLPIEILENSLNSIDDPSDLLALTLACKSLSALIIPENLEYQIIQCGPGDAPVWQQMAEHPLLAMRV</sequence>
<dbReference type="PROSITE" id="PS50181">
    <property type="entry name" value="FBOX"/>
    <property type="match status" value="1"/>
</dbReference>
<dbReference type="Proteomes" id="UP000054279">
    <property type="component" value="Unassembled WGS sequence"/>
</dbReference>
<name>A0A0C9UZ02_SPHS4</name>
<protein>
    <recommendedName>
        <fullName evidence="1">F-box domain-containing protein</fullName>
    </recommendedName>
</protein>